<accession>A0ABQ9D614</accession>
<dbReference type="Proteomes" id="UP001145742">
    <property type="component" value="Unassembled WGS sequence"/>
</dbReference>
<evidence type="ECO:0000313" key="8">
    <source>
        <dbReference type="EMBL" id="KAJ7415737.1"/>
    </source>
</evidence>
<keyword evidence="2" id="KW-0677">Repeat</keyword>
<feature type="compositionally biased region" description="Basic and acidic residues" evidence="6">
    <location>
        <begin position="51"/>
        <end position="63"/>
    </location>
</feature>
<feature type="region of interest" description="Disordered" evidence="6">
    <location>
        <begin position="43"/>
        <end position="63"/>
    </location>
</feature>
<organism evidence="8 9">
    <name type="scientific">Willisornis vidua</name>
    <name type="common">Xingu scale-backed antbird</name>
    <dbReference type="NCBI Taxonomy" id="1566151"/>
    <lineage>
        <taxon>Eukaryota</taxon>
        <taxon>Metazoa</taxon>
        <taxon>Chordata</taxon>
        <taxon>Craniata</taxon>
        <taxon>Vertebrata</taxon>
        <taxon>Euteleostomi</taxon>
        <taxon>Archelosauria</taxon>
        <taxon>Archosauria</taxon>
        <taxon>Dinosauria</taxon>
        <taxon>Saurischia</taxon>
        <taxon>Theropoda</taxon>
        <taxon>Coelurosauria</taxon>
        <taxon>Aves</taxon>
        <taxon>Neognathae</taxon>
        <taxon>Neoaves</taxon>
        <taxon>Telluraves</taxon>
        <taxon>Australaves</taxon>
        <taxon>Passeriformes</taxon>
        <taxon>Thamnophilidae</taxon>
        <taxon>Willisornis</taxon>
    </lineage>
</organism>
<dbReference type="EMBL" id="WHWB01033917">
    <property type="protein sequence ID" value="KAJ7415737.1"/>
    <property type="molecule type" value="Genomic_DNA"/>
</dbReference>
<dbReference type="PANTHER" id="PTHR23226:SF377">
    <property type="entry name" value="ZINC FINGER AND SCAN DOMAIN-CONTAINING PROTEIN 20"/>
    <property type="match status" value="1"/>
</dbReference>
<dbReference type="SUPFAM" id="SSF57667">
    <property type="entry name" value="beta-beta-alpha zinc fingers"/>
    <property type="match status" value="1"/>
</dbReference>
<dbReference type="PANTHER" id="PTHR23226">
    <property type="entry name" value="ZINC FINGER AND SCAN DOMAIN-CONTAINING"/>
    <property type="match status" value="1"/>
</dbReference>
<feature type="domain" description="C2H2-type" evidence="7">
    <location>
        <begin position="65"/>
        <end position="92"/>
    </location>
</feature>
<proteinExistence type="predicted"/>
<keyword evidence="4" id="KW-0862">Zinc</keyword>
<evidence type="ECO:0000256" key="1">
    <source>
        <dbReference type="ARBA" id="ARBA00022723"/>
    </source>
</evidence>
<reference evidence="8" key="1">
    <citation type="submission" date="2019-10" db="EMBL/GenBank/DDBJ databases">
        <authorList>
            <person name="Soares A.E.R."/>
            <person name="Aleixo A."/>
            <person name="Schneider P."/>
            <person name="Miyaki C.Y."/>
            <person name="Schneider M.P."/>
            <person name="Mello C."/>
            <person name="Vasconcelos A.T.R."/>
        </authorList>
    </citation>
    <scope>NUCLEOTIDE SEQUENCE</scope>
    <source>
        <tissue evidence="8">Muscle</tissue>
    </source>
</reference>
<evidence type="ECO:0000256" key="2">
    <source>
        <dbReference type="ARBA" id="ARBA00022737"/>
    </source>
</evidence>
<keyword evidence="1" id="KW-0479">Metal-binding</keyword>
<comment type="caution">
    <text evidence="8">The sequence shown here is derived from an EMBL/GenBank/DDBJ whole genome shotgun (WGS) entry which is preliminary data.</text>
</comment>
<protein>
    <recommendedName>
        <fullName evidence="7">C2H2-type domain-containing protein</fullName>
    </recommendedName>
</protein>
<keyword evidence="3 5" id="KW-0863">Zinc-finger</keyword>
<evidence type="ECO:0000256" key="5">
    <source>
        <dbReference type="PROSITE-ProRule" id="PRU00042"/>
    </source>
</evidence>
<gene>
    <name evidence="8" type="ORF">WISP_76373</name>
</gene>
<evidence type="ECO:0000256" key="4">
    <source>
        <dbReference type="ARBA" id="ARBA00022833"/>
    </source>
</evidence>
<evidence type="ECO:0000256" key="6">
    <source>
        <dbReference type="SAM" id="MobiDB-lite"/>
    </source>
</evidence>
<dbReference type="InterPro" id="IPR036236">
    <property type="entry name" value="Znf_C2H2_sf"/>
</dbReference>
<feature type="domain" description="C2H2-type" evidence="7">
    <location>
        <begin position="93"/>
        <end position="120"/>
    </location>
</feature>
<name>A0ABQ9D614_9PASS</name>
<keyword evidence="9" id="KW-1185">Reference proteome</keyword>
<evidence type="ECO:0000256" key="3">
    <source>
        <dbReference type="ARBA" id="ARBA00022771"/>
    </source>
</evidence>
<evidence type="ECO:0000259" key="7">
    <source>
        <dbReference type="PROSITE" id="PS50157"/>
    </source>
</evidence>
<sequence>MRGKRRDRGGTEQRRVLAQTEWTRSLPTDFRDRPGAVLAVKVKKSGPELSMEDKSPQENPEEKPYRCLKCGKIFSQRCDLTCYQDIHTRDGPYTCEECGKTFSNCTNLTCPQKIHTGECPYECLVWEEVSDQLNSPQALEDTHWGEALLLL</sequence>
<evidence type="ECO:0000313" key="9">
    <source>
        <dbReference type="Proteomes" id="UP001145742"/>
    </source>
</evidence>
<dbReference type="InterPro" id="IPR013087">
    <property type="entry name" value="Znf_C2H2_type"/>
</dbReference>
<dbReference type="PROSITE" id="PS50157">
    <property type="entry name" value="ZINC_FINGER_C2H2_2"/>
    <property type="match status" value="2"/>
</dbReference>
<dbReference type="Gene3D" id="3.30.160.60">
    <property type="entry name" value="Classic Zinc Finger"/>
    <property type="match status" value="2"/>
</dbReference>